<dbReference type="PANTHER" id="PTHR33516:SF2">
    <property type="entry name" value="LEXA REPRESSOR-RELATED"/>
    <property type="match status" value="1"/>
</dbReference>
<dbReference type="Pfam" id="PF00717">
    <property type="entry name" value="Peptidase_S24"/>
    <property type="match status" value="1"/>
</dbReference>
<dbReference type="InterPro" id="IPR015927">
    <property type="entry name" value="Peptidase_S24_S26A/B/C"/>
</dbReference>
<reference evidence="2" key="1">
    <citation type="submission" date="2015-08" db="EMBL/GenBank/DDBJ databases">
        <title>Pseudomonas aeruginosa strain CCBH4851 chromosome region.</title>
        <authorList>
            <person name="Silveira M.C."/>
            <person name="Carvalho-Assef A.P.D."/>
            <person name="Albano R.M."/>
        </authorList>
    </citation>
    <scope>NUCLEOTIDE SEQUENCE</scope>
    <source>
        <strain evidence="2">CCBH4851</strain>
    </source>
</reference>
<dbReference type="EMBL" id="KT454971">
    <property type="protein sequence ID" value="ALI59414.1"/>
    <property type="molecule type" value="Genomic_DNA"/>
</dbReference>
<keyword evidence="2" id="KW-0378">Hydrolase</keyword>
<dbReference type="EC" id="3.4.21.88" evidence="2"/>
<sequence>MENPAGPLSFESGDRVVIDPSIEAKPGDLVAAKLTNSNRVTFKRLQMEDGEWYLEALNPAWEPRYIRVNEEWQICGKAVWRVQKL</sequence>
<dbReference type="InterPro" id="IPR036286">
    <property type="entry name" value="LexA/Signal_pep-like_sf"/>
</dbReference>
<evidence type="ECO:0000313" key="2">
    <source>
        <dbReference type="EMBL" id="ALI59414.1"/>
    </source>
</evidence>
<accession>A0A0P0AJC6</accession>
<name>A0A0P0AJC6_PSEAI</name>
<evidence type="ECO:0000259" key="1">
    <source>
        <dbReference type="Pfam" id="PF00717"/>
    </source>
</evidence>
<gene>
    <name evidence="2" type="primary">lexA_2</name>
    <name evidence="2" type="ORF">CCBH4851_00716</name>
</gene>
<protein>
    <submittedName>
        <fullName evidence="2">LexA repressor</fullName>
        <ecNumber evidence="2">3.4.21.88</ecNumber>
    </submittedName>
</protein>
<dbReference type="InterPro" id="IPR050077">
    <property type="entry name" value="LexA_repressor"/>
</dbReference>
<dbReference type="InterPro" id="IPR039418">
    <property type="entry name" value="LexA-like"/>
</dbReference>
<dbReference type="PANTHER" id="PTHR33516">
    <property type="entry name" value="LEXA REPRESSOR"/>
    <property type="match status" value="1"/>
</dbReference>
<dbReference type="Gene3D" id="2.10.109.10">
    <property type="entry name" value="Umud Fragment, subunit A"/>
    <property type="match status" value="1"/>
</dbReference>
<dbReference type="GO" id="GO:0004252">
    <property type="term" value="F:serine-type endopeptidase activity"/>
    <property type="evidence" value="ECO:0007669"/>
    <property type="project" value="UniProtKB-EC"/>
</dbReference>
<dbReference type="AlphaFoldDB" id="A0A0P0AJC6"/>
<feature type="domain" description="Peptidase S24/S26A/S26B/S26C" evidence="1">
    <location>
        <begin position="9"/>
        <end position="79"/>
    </location>
</feature>
<organism evidence="2">
    <name type="scientific">Pseudomonas aeruginosa</name>
    <dbReference type="NCBI Taxonomy" id="287"/>
    <lineage>
        <taxon>Bacteria</taxon>
        <taxon>Pseudomonadati</taxon>
        <taxon>Pseudomonadota</taxon>
        <taxon>Gammaproteobacteria</taxon>
        <taxon>Pseudomonadales</taxon>
        <taxon>Pseudomonadaceae</taxon>
        <taxon>Pseudomonas</taxon>
    </lineage>
</organism>
<proteinExistence type="predicted"/>
<dbReference type="CDD" id="cd06529">
    <property type="entry name" value="S24_LexA-like"/>
    <property type="match status" value="1"/>
</dbReference>
<dbReference type="SUPFAM" id="SSF51306">
    <property type="entry name" value="LexA/Signal peptidase"/>
    <property type="match status" value="1"/>
</dbReference>